<evidence type="ECO:0000313" key="3">
    <source>
        <dbReference type="Proteomes" id="UP001254488"/>
    </source>
</evidence>
<dbReference type="EC" id="2.4.-.-" evidence="2"/>
<proteinExistence type="predicted"/>
<organism evidence="2 3">
    <name type="scientific">Patiriisocius hiemis</name>
    <dbReference type="NCBI Taxonomy" id="3075604"/>
    <lineage>
        <taxon>Bacteria</taxon>
        <taxon>Pseudomonadati</taxon>
        <taxon>Bacteroidota</taxon>
        <taxon>Flavobacteriia</taxon>
        <taxon>Flavobacteriales</taxon>
        <taxon>Flavobacteriaceae</taxon>
        <taxon>Patiriisocius</taxon>
    </lineage>
</organism>
<dbReference type="Gene3D" id="3.40.50.2000">
    <property type="entry name" value="Glycogen Phosphorylase B"/>
    <property type="match status" value="1"/>
</dbReference>
<evidence type="ECO:0000259" key="1">
    <source>
        <dbReference type="Pfam" id="PF13524"/>
    </source>
</evidence>
<sequence length="378" mass="43445">MKILLVGEYSRLHNSLKEGLTALGHEVLLISSGDFFKDYPSDIKLKRKFDSGIQKKLKTLLYKFTGVNITSLSLKNQFFKHTERLTGFDIVQLINESSFAATPKYEKEFIDFLHLNNKKLFLLSCGTDYVSVAFGLSNKLEYSIFKGYLDNTVSKETYFSSLKYLAPAYKELHNYVYSKIEGVIATDMDYHLPLENHPKYLGLIPNPVNIDKIKTPKTQEPTHKIKIFLGINRSNYHTKGIVYFEEALEIIQKKYADKVEVVVVENLPYKEYITKFDKAHILLDQALAYDQGYNALEAMAKGKVVFTGASPQFEAFHNLKNQVAIHTRPDTQEIVANLELLIKNPEKITEISKNAINFIEKEHHYITIAQKYIDIYTT</sequence>
<keyword evidence="2" id="KW-0328">Glycosyltransferase</keyword>
<evidence type="ECO:0000313" key="2">
    <source>
        <dbReference type="EMBL" id="MDT0556717.1"/>
    </source>
</evidence>
<feature type="domain" description="Spore protein YkvP/CgeB glycosyl transferase-like" evidence="1">
    <location>
        <begin position="254"/>
        <end position="373"/>
    </location>
</feature>
<gene>
    <name evidence="2" type="ORF">RM538_11930</name>
</gene>
<protein>
    <submittedName>
        <fullName evidence="2">Glycosyltransferase</fullName>
        <ecNumber evidence="2">2.4.-.-</ecNumber>
    </submittedName>
</protein>
<keyword evidence="3" id="KW-1185">Reference proteome</keyword>
<keyword evidence="2" id="KW-0808">Transferase</keyword>
<dbReference type="Proteomes" id="UP001254488">
    <property type="component" value="Unassembled WGS sequence"/>
</dbReference>
<dbReference type="EMBL" id="JAVRHZ010000008">
    <property type="protein sequence ID" value="MDT0556717.1"/>
    <property type="molecule type" value="Genomic_DNA"/>
</dbReference>
<dbReference type="InterPro" id="IPR055259">
    <property type="entry name" value="YkvP/CgeB_Glyco_trans-like"/>
</dbReference>
<dbReference type="RefSeq" id="WP_311333668.1">
    <property type="nucleotide sequence ID" value="NZ_JAVRHZ010000008.1"/>
</dbReference>
<dbReference type="Pfam" id="PF13524">
    <property type="entry name" value="Glyco_trans_1_2"/>
    <property type="match status" value="1"/>
</dbReference>
<accession>A0ABU2YEV7</accession>
<dbReference type="SUPFAM" id="SSF53756">
    <property type="entry name" value="UDP-Glycosyltransferase/glycogen phosphorylase"/>
    <property type="match status" value="1"/>
</dbReference>
<comment type="caution">
    <text evidence="2">The sequence shown here is derived from an EMBL/GenBank/DDBJ whole genome shotgun (WGS) entry which is preliminary data.</text>
</comment>
<dbReference type="GO" id="GO:0016757">
    <property type="term" value="F:glycosyltransferase activity"/>
    <property type="evidence" value="ECO:0007669"/>
    <property type="project" value="UniProtKB-KW"/>
</dbReference>
<name>A0ABU2YEV7_9FLAO</name>
<reference evidence="2 3" key="1">
    <citation type="submission" date="2023-09" db="EMBL/GenBank/DDBJ databases">
        <authorList>
            <person name="Rey-Velasco X."/>
        </authorList>
    </citation>
    <scope>NUCLEOTIDE SEQUENCE [LARGE SCALE GENOMIC DNA]</scope>
    <source>
        <strain evidence="2 3">W242</strain>
    </source>
</reference>